<dbReference type="RefSeq" id="WP_338396057.1">
    <property type="nucleotide sequence ID" value="NZ_AP025320.1"/>
</dbReference>
<dbReference type="InterPro" id="IPR023296">
    <property type="entry name" value="Glyco_hydro_beta-prop_sf"/>
</dbReference>
<dbReference type="CDD" id="cd06563">
    <property type="entry name" value="GH20_chitobiase-like"/>
    <property type="match status" value="1"/>
</dbReference>
<dbReference type="Pfam" id="PF02838">
    <property type="entry name" value="Glyco_hydro_20b"/>
    <property type="match status" value="1"/>
</dbReference>
<evidence type="ECO:0000313" key="10">
    <source>
        <dbReference type="EMBL" id="BDD12760.1"/>
    </source>
</evidence>
<dbReference type="GO" id="GO:0005975">
    <property type="term" value="P:carbohydrate metabolic process"/>
    <property type="evidence" value="ECO:0007669"/>
    <property type="project" value="InterPro"/>
</dbReference>
<dbReference type="CDD" id="cd08984">
    <property type="entry name" value="GH43-like"/>
    <property type="match status" value="1"/>
</dbReference>
<evidence type="ECO:0000256" key="6">
    <source>
        <dbReference type="PIRSR" id="PIRSR625705-1"/>
    </source>
</evidence>
<accession>A0AAU9DNJ1</accession>
<dbReference type="SUPFAM" id="SSF75005">
    <property type="entry name" value="Arabinanase/levansucrase/invertase"/>
    <property type="match status" value="1"/>
</dbReference>
<organism evidence="10 11">
    <name type="scientific">Fulvitalea axinellae</name>
    <dbReference type="NCBI Taxonomy" id="1182444"/>
    <lineage>
        <taxon>Bacteria</taxon>
        <taxon>Pseudomonadati</taxon>
        <taxon>Bacteroidota</taxon>
        <taxon>Cytophagia</taxon>
        <taxon>Cytophagales</taxon>
        <taxon>Persicobacteraceae</taxon>
        <taxon>Fulvitalea</taxon>
    </lineage>
</organism>
<feature type="region of interest" description="Disordered" evidence="7">
    <location>
        <begin position="210"/>
        <end position="233"/>
    </location>
</feature>
<proteinExistence type="inferred from homology"/>
<dbReference type="InterPro" id="IPR015882">
    <property type="entry name" value="HEX_bac_N"/>
</dbReference>
<dbReference type="SUPFAM" id="SSF55545">
    <property type="entry name" value="beta-N-acetylhexosaminidase-like domain"/>
    <property type="match status" value="1"/>
</dbReference>
<feature type="active site" description="Proton donor" evidence="6">
    <location>
        <position position="327"/>
    </location>
</feature>
<evidence type="ECO:0000256" key="3">
    <source>
        <dbReference type="ARBA" id="ARBA00012663"/>
    </source>
</evidence>
<dbReference type="AlphaFoldDB" id="A0AAU9DNJ1"/>
<keyword evidence="10" id="KW-0614">Plasmid</keyword>
<dbReference type="Gene3D" id="2.115.10.20">
    <property type="entry name" value="Glycosyl hydrolase domain, family 43"/>
    <property type="match status" value="1"/>
</dbReference>
<dbReference type="InterPro" id="IPR029018">
    <property type="entry name" value="Hex-like_dom2"/>
</dbReference>
<dbReference type="PANTHER" id="PTHR22600">
    <property type="entry name" value="BETA-HEXOSAMINIDASE"/>
    <property type="match status" value="1"/>
</dbReference>
<dbReference type="SUPFAM" id="SSF51445">
    <property type="entry name" value="(Trans)glycosidases"/>
    <property type="match status" value="1"/>
</dbReference>
<evidence type="ECO:0000259" key="9">
    <source>
        <dbReference type="Pfam" id="PF02838"/>
    </source>
</evidence>
<evidence type="ECO:0000256" key="7">
    <source>
        <dbReference type="SAM" id="MobiDB-lite"/>
    </source>
</evidence>
<gene>
    <name evidence="10" type="ORF">FUAX_51920</name>
</gene>
<feature type="domain" description="Glycoside hydrolase family 20 catalytic" evidence="8">
    <location>
        <begin position="151"/>
        <end position="501"/>
    </location>
</feature>
<protein>
    <recommendedName>
        <fullName evidence="3">beta-N-acetylhexosaminidase</fullName>
        <ecNumber evidence="3">3.2.1.52</ecNumber>
    </recommendedName>
</protein>
<geneLocation type="plasmid" evidence="10 11">
    <name>pFA6</name>
</geneLocation>
<dbReference type="GO" id="GO:0030203">
    <property type="term" value="P:glycosaminoglycan metabolic process"/>
    <property type="evidence" value="ECO:0007669"/>
    <property type="project" value="TreeGrafter"/>
</dbReference>
<keyword evidence="11" id="KW-1185">Reference proteome</keyword>
<dbReference type="Pfam" id="PF00728">
    <property type="entry name" value="Glyco_hydro_20"/>
    <property type="match status" value="1"/>
</dbReference>
<dbReference type="EC" id="3.2.1.52" evidence="3"/>
<dbReference type="InterPro" id="IPR017853">
    <property type="entry name" value="GH"/>
</dbReference>
<keyword evidence="4" id="KW-0378">Hydrolase</keyword>
<dbReference type="EMBL" id="AP025320">
    <property type="protein sequence ID" value="BDD12760.1"/>
    <property type="molecule type" value="Genomic_DNA"/>
</dbReference>
<evidence type="ECO:0000259" key="8">
    <source>
        <dbReference type="Pfam" id="PF00728"/>
    </source>
</evidence>
<dbReference type="PANTHER" id="PTHR22600:SF57">
    <property type="entry name" value="BETA-N-ACETYLHEXOSAMINIDASE"/>
    <property type="match status" value="1"/>
</dbReference>
<dbReference type="KEGG" id="fax:FUAX_51920"/>
<dbReference type="PRINTS" id="PR00738">
    <property type="entry name" value="GLHYDRLASE20"/>
</dbReference>
<sequence>MRMSFKTWAATLFFLCWLNVVWANVPIVPQPLEYQLTEGTLKLRPGFKLYADPAFKEIHPLLKSSLEEHLGFSLRSAKANAQKKVIAFTVDPALGKLGEEGYAIKITKSRVLVSASHRKGAFYGLQSLLQLIDASEGQYLACAEIFDKPRFSWRAYMLDEARFFKGMNEVKLLLDEMAFLKMNVFHWHLVDNEGWRIEIKKYPKLTKVGGTRKNSQIGPKKWNSPKRTDEPHSGFYTQEQIKEVVEYARLRNITVVPEIGMPGHSSAAVASYTWLGTLGKDIEVPDSFRCDDIFDITKPEVYNFLTDVLDEVMELFPSKVIHIGGDEVDFKIWDKSKSIKKFMKKKGINTLPDLQIYFTNKIGNYLQSKGRRLMGWNEVMGHQVDDRLYDEKVAVEGELAKNAVVHFWKGDKKLFLQAVEKGHDVVNSTNGYTYLDYSHSSIPLKKAFHFDPIPKNLDKAYHKNIIGMGCQMWGEWIPTSGDLHYMTFPRIAAYASVGWTDPARKDYDRFRSNLSRLAKRWKHKGLNMAPWDVSDPAPARKAPPKFDIAHAPAPLFRDPVFDGPADPSLIWVPKYKEWWMFYTQRRASAAFDNVAYCYGSAIGLAKSRDNGRSWTYAGVAKLPQPDSGHNTFWAPQVVFDRKTGDYHMFVTYIKGVRSNWGGAKQILHYSSKDMETWKAEKPIGTEECIDASVIRLEDGSWKMWYKDEANGSKTVSALSSDLKSWKLEGTSEISRNAHEGPVVFHWKGKYWMLTDKWNGLDCYVSDDATNWEPNNTILTKPGARPDDNVMGRHADVKIVNDRAYVFYFTHPGRRYNKSGQEIPESGTINYQRTSIQVAELEIINGKLTCDRDKYLRKSPHQ</sequence>
<dbReference type="Gene3D" id="3.20.20.80">
    <property type="entry name" value="Glycosidases"/>
    <property type="match status" value="1"/>
</dbReference>
<keyword evidence="5" id="KW-0326">Glycosidase</keyword>
<dbReference type="GO" id="GO:0016020">
    <property type="term" value="C:membrane"/>
    <property type="evidence" value="ECO:0007669"/>
    <property type="project" value="TreeGrafter"/>
</dbReference>
<evidence type="ECO:0000256" key="2">
    <source>
        <dbReference type="ARBA" id="ARBA00006285"/>
    </source>
</evidence>
<dbReference type="Gene3D" id="3.30.379.10">
    <property type="entry name" value="Chitobiase/beta-hexosaminidase domain 2-like"/>
    <property type="match status" value="1"/>
</dbReference>
<evidence type="ECO:0000313" key="11">
    <source>
        <dbReference type="Proteomes" id="UP001348817"/>
    </source>
</evidence>
<comment type="catalytic activity">
    <reaction evidence="1">
        <text>Hydrolysis of terminal non-reducing N-acetyl-D-hexosamine residues in N-acetyl-beta-D-hexosaminides.</text>
        <dbReference type="EC" id="3.2.1.52"/>
    </reaction>
</comment>
<comment type="similarity">
    <text evidence="2">Belongs to the glycosyl hydrolase 20 family.</text>
</comment>
<dbReference type="Proteomes" id="UP001348817">
    <property type="component" value="Plasmid pFA6"/>
</dbReference>
<reference evidence="10 11" key="1">
    <citation type="submission" date="2021-12" db="EMBL/GenBank/DDBJ databases">
        <title>Genome sequencing of bacteria with rrn-lacking chromosome and rrn-plasmid.</title>
        <authorList>
            <person name="Anda M."/>
            <person name="Iwasaki W."/>
        </authorList>
    </citation>
    <scope>NUCLEOTIDE SEQUENCE [LARGE SCALE GENOMIC DNA]</scope>
    <source>
        <strain evidence="10 11">DSM 100852</strain>
        <plasmid evidence="10 11">pFA6</plasmid>
    </source>
</reference>
<evidence type="ECO:0000256" key="1">
    <source>
        <dbReference type="ARBA" id="ARBA00001231"/>
    </source>
</evidence>
<dbReference type="InterPro" id="IPR015883">
    <property type="entry name" value="Glyco_hydro_20_cat"/>
</dbReference>
<dbReference type="InterPro" id="IPR025705">
    <property type="entry name" value="Beta_hexosaminidase_sua/sub"/>
</dbReference>
<dbReference type="GO" id="GO:0004563">
    <property type="term" value="F:beta-N-acetylhexosaminidase activity"/>
    <property type="evidence" value="ECO:0007669"/>
    <property type="project" value="UniProtKB-EC"/>
</dbReference>
<evidence type="ECO:0000256" key="5">
    <source>
        <dbReference type="ARBA" id="ARBA00023295"/>
    </source>
</evidence>
<name>A0AAU9DNJ1_9BACT</name>
<feature type="domain" description="Beta-hexosaminidase bacterial type N-terminal" evidence="9">
    <location>
        <begin position="26"/>
        <end position="147"/>
    </location>
</feature>
<evidence type="ECO:0000256" key="4">
    <source>
        <dbReference type="ARBA" id="ARBA00022801"/>
    </source>
</evidence>